<reference evidence="2 3" key="1">
    <citation type="submission" date="2015-05" db="EMBL/GenBank/DDBJ databases">
        <authorList>
            <person name="Wang D.B."/>
            <person name="Wang M."/>
        </authorList>
    </citation>
    <scope>NUCLEOTIDE SEQUENCE [LARGE SCALE GENOMIC DNA]</scope>
    <source>
        <strain evidence="2">VL1</strain>
    </source>
</reference>
<dbReference type="Proteomes" id="UP000044602">
    <property type="component" value="Unassembled WGS sequence"/>
</dbReference>
<evidence type="ECO:0000313" key="2">
    <source>
        <dbReference type="EMBL" id="CRJ80718.1"/>
    </source>
</evidence>
<accession>A0A0G4KCN5</accession>
<evidence type="ECO:0000313" key="3">
    <source>
        <dbReference type="Proteomes" id="UP000044602"/>
    </source>
</evidence>
<feature type="compositionally biased region" description="Basic and acidic residues" evidence="1">
    <location>
        <begin position="1"/>
        <end position="13"/>
    </location>
</feature>
<sequence>MLLSPTRDEHDDLPSDGNGTCIQAHPKQPATAGTRRPTADGEGSRSLHRPRQAWPRSNVLRHTRASQRGTAPRKAAEPAAAQSRCVDASIGPPRCWAPGEHLRVLNGRADSVGIGRAPRAHGMLKLGSAIFSLEEQQRVPDWNCNCP</sequence>
<name>A0A0G4KCN5_VERLO</name>
<evidence type="ECO:0000256" key="1">
    <source>
        <dbReference type="SAM" id="MobiDB-lite"/>
    </source>
</evidence>
<protein>
    <submittedName>
        <fullName evidence="2">Uncharacterized protein</fullName>
    </submittedName>
</protein>
<proteinExistence type="predicted"/>
<keyword evidence="3" id="KW-1185">Reference proteome</keyword>
<dbReference type="AlphaFoldDB" id="A0A0G4KCN5"/>
<organism evidence="2 3">
    <name type="scientific">Verticillium longisporum</name>
    <name type="common">Verticillium dahliae var. longisporum</name>
    <dbReference type="NCBI Taxonomy" id="100787"/>
    <lineage>
        <taxon>Eukaryota</taxon>
        <taxon>Fungi</taxon>
        <taxon>Dikarya</taxon>
        <taxon>Ascomycota</taxon>
        <taxon>Pezizomycotina</taxon>
        <taxon>Sordariomycetes</taxon>
        <taxon>Hypocreomycetidae</taxon>
        <taxon>Glomerellales</taxon>
        <taxon>Plectosphaerellaceae</taxon>
        <taxon>Verticillium</taxon>
    </lineage>
</organism>
<dbReference type="EMBL" id="CVQH01000001">
    <property type="protein sequence ID" value="CRJ80718.1"/>
    <property type="molecule type" value="Genomic_DNA"/>
</dbReference>
<feature type="region of interest" description="Disordered" evidence="1">
    <location>
        <begin position="1"/>
        <end position="85"/>
    </location>
</feature>
<gene>
    <name evidence="2" type="ORF">BN1708_000352</name>
</gene>